<gene>
    <name evidence="1" type="ORF">T01_3554</name>
</gene>
<protein>
    <submittedName>
        <fullName evidence="1">Uncharacterized protein</fullName>
    </submittedName>
</protein>
<name>A0A0V1AMF1_TRISP</name>
<evidence type="ECO:0000313" key="1">
    <source>
        <dbReference type="EMBL" id="KRY25990.1"/>
    </source>
</evidence>
<keyword evidence="2" id="KW-1185">Reference proteome</keyword>
<evidence type="ECO:0000313" key="2">
    <source>
        <dbReference type="Proteomes" id="UP000054776"/>
    </source>
</evidence>
<dbReference type="Proteomes" id="UP000054776">
    <property type="component" value="Unassembled WGS sequence"/>
</dbReference>
<dbReference type="InParanoid" id="A0A0V1AMF1"/>
<sequence length="32" mass="3596">MRQNIRIDLISPNELCLLFAANFIVTVSDVSC</sequence>
<organism evidence="1 2">
    <name type="scientific">Trichinella spiralis</name>
    <name type="common">Trichina worm</name>
    <dbReference type="NCBI Taxonomy" id="6334"/>
    <lineage>
        <taxon>Eukaryota</taxon>
        <taxon>Metazoa</taxon>
        <taxon>Ecdysozoa</taxon>
        <taxon>Nematoda</taxon>
        <taxon>Enoplea</taxon>
        <taxon>Dorylaimia</taxon>
        <taxon>Trichinellida</taxon>
        <taxon>Trichinellidae</taxon>
        <taxon>Trichinella</taxon>
    </lineage>
</organism>
<dbReference type="AlphaFoldDB" id="A0A0V1AMF1"/>
<accession>A0A0V1AMF1</accession>
<reference evidence="1 2" key="1">
    <citation type="submission" date="2015-01" db="EMBL/GenBank/DDBJ databases">
        <title>Evolution of Trichinella species and genotypes.</title>
        <authorList>
            <person name="Korhonen P.K."/>
            <person name="Edoardo P."/>
            <person name="Giuseppe L.R."/>
            <person name="Gasser R.B."/>
        </authorList>
    </citation>
    <scope>NUCLEOTIDE SEQUENCE [LARGE SCALE GENOMIC DNA]</scope>
    <source>
        <strain evidence="1">ISS3</strain>
    </source>
</reference>
<proteinExistence type="predicted"/>
<comment type="caution">
    <text evidence="1">The sequence shown here is derived from an EMBL/GenBank/DDBJ whole genome shotgun (WGS) entry which is preliminary data.</text>
</comment>
<dbReference type="EMBL" id="JYDH01000631">
    <property type="protein sequence ID" value="KRY25990.1"/>
    <property type="molecule type" value="Genomic_DNA"/>
</dbReference>